<evidence type="ECO:0008006" key="3">
    <source>
        <dbReference type="Google" id="ProtNLM"/>
    </source>
</evidence>
<accession>A0A6N7W4J9</accession>
<evidence type="ECO:0000313" key="1">
    <source>
        <dbReference type="EMBL" id="MSS83443.1"/>
    </source>
</evidence>
<sequence length="233" mass="26398">MDLSKGDVITYKGLRITSPLRTLVDLVRVSTLDVGTHLIELFLRRGLVSCVMIEKAIARLVGFRGITTVRLAYKSVNVKSESPIETAVRLRLEEARLPSVQTQIPVVIPGETAPRRIDLGWVNAPGGPLGIEVQSVTFHPTSGPKFESDRQRKQALESLGWRILEVRTADLRGKKKTFENQVAHLLGMSIPQGERKYWGPSRWDRKHNKWRQDPQRLWPAYRETCGEARVNLT</sequence>
<dbReference type="Proteomes" id="UP000470875">
    <property type="component" value="Unassembled WGS sequence"/>
</dbReference>
<proteinExistence type="predicted"/>
<gene>
    <name evidence="1" type="ORF">FYJ24_01415</name>
</gene>
<protein>
    <recommendedName>
        <fullName evidence="3">DUF559 domain-containing protein</fullName>
    </recommendedName>
</protein>
<dbReference type="EMBL" id="VULO01000001">
    <property type="protein sequence ID" value="MSS83443.1"/>
    <property type="molecule type" value="Genomic_DNA"/>
</dbReference>
<organism evidence="1 2">
    <name type="scientific">Scrofimicrobium canadense</name>
    <dbReference type="NCBI Taxonomy" id="2652290"/>
    <lineage>
        <taxon>Bacteria</taxon>
        <taxon>Bacillati</taxon>
        <taxon>Actinomycetota</taxon>
        <taxon>Actinomycetes</taxon>
        <taxon>Actinomycetales</taxon>
        <taxon>Actinomycetaceae</taxon>
        <taxon>Scrofimicrobium</taxon>
    </lineage>
</organism>
<reference evidence="1 2" key="1">
    <citation type="submission" date="2019-08" db="EMBL/GenBank/DDBJ databases">
        <title>In-depth cultivation of the pig gut microbiome towards novel bacterial diversity and tailored functional studies.</title>
        <authorList>
            <person name="Wylensek D."/>
            <person name="Hitch T.C.A."/>
            <person name="Clavel T."/>
        </authorList>
    </citation>
    <scope>NUCLEOTIDE SEQUENCE [LARGE SCALE GENOMIC DNA]</scope>
    <source>
        <strain evidence="1 2">WB03_NA08</strain>
    </source>
</reference>
<keyword evidence="2" id="KW-1185">Reference proteome</keyword>
<dbReference type="RefSeq" id="WP_154542842.1">
    <property type="nucleotide sequence ID" value="NZ_VULO01000001.1"/>
</dbReference>
<dbReference type="AlphaFoldDB" id="A0A6N7W4J9"/>
<evidence type="ECO:0000313" key="2">
    <source>
        <dbReference type="Proteomes" id="UP000470875"/>
    </source>
</evidence>
<name>A0A6N7W4J9_9ACTO</name>
<comment type="caution">
    <text evidence="1">The sequence shown here is derived from an EMBL/GenBank/DDBJ whole genome shotgun (WGS) entry which is preliminary data.</text>
</comment>